<evidence type="ECO:0000256" key="1">
    <source>
        <dbReference type="SAM" id="MobiDB-lite"/>
    </source>
</evidence>
<keyword evidence="4" id="KW-1185">Reference proteome</keyword>
<dbReference type="GeneID" id="59264520"/>
<reference evidence="3 4" key="1">
    <citation type="journal article" date="2020" name="Phytopathology">
        <title>A high-quality genome resource of Botrytis fragariae, a new and rapidly spreading fungal pathogen causing strawberry gray mold in the U.S.A.</title>
        <authorList>
            <person name="Wu Y."/>
            <person name="Saski C.A."/>
            <person name="Schnabel G."/>
            <person name="Xiao S."/>
            <person name="Hu M."/>
        </authorList>
    </citation>
    <scope>NUCLEOTIDE SEQUENCE [LARGE SCALE GENOMIC DNA]</scope>
    <source>
        <strain evidence="3 4">BVB16</strain>
    </source>
</reference>
<dbReference type="AlphaFoldDB" id="A0A8H6AHH0"/>
<dbReference type="OrthoDB" id="2506647at2759"/>
<feature type="compositionally biased region" description="Pro residues" evidence="1">
    <location>
        <begin position="92"/>
        <end position="105"/>
    </location>
</feature>
<evidence type="ECO:0000313" key="4">
    <source>
        <dbReference type="Proteomes" id="UP000531561"/>
    </source>
</evidence>
<accession>A0A8H6AHH0</accession>
<evidence type="ECO:0000256" key="2">
    <source>
        <dbReference type="SAM" id="SignalP"/>
    </source>
</evidence>
<dbReference type="Gene3D" id="3.90.280.10">
    <property type="entry name" value="PEBP-like"/>
    <property type="match status" value="1"/>
</dbReference>
<feature type="region of interest" description="Disordered" evidence="1">
    <location>
        <begin position="85"/>
        <end position="152"/>
    </location>
</feature>
<gene>
    <name evidence="3" type="ORF">Bfra_010496</name>
</gene>
<protein>
    <submittedName>
        <fullName evidence="3">Uncharacterized protein</fullName>
    </submittedName>
</protein>
<feature type="compositionally biased region" description="Low complexity" evidence="1">
    <location>
        <begin position="126"/>
        <end position="140"/>
    </location>
</feature>
<dbReference type="Proteomes" id="UP000531561">
    <property type="component" value="Unassembled WGS sequence"/>
</dbReference>
<dbReference type="EMBL" id="JABFCT010000028">
    <property type="protein sequence ID" value="KAF5867522.1"/>
    <property type="molecule type" value="Genomic_DNA"/>
</dbReference>
<dbReference type="InterPro" id="IPR036610">
    <property type="entry name" value="PEBP-like_sf"/>
</dbReference>
<proteinExistence type="predicted"/>
<keyword evidence="2" id="KW-0732">Signal</keyword>
<comment type="caution">
    <text evidence="3">The sequence shown here is derived from an EMBL/GenBank/DDBJ whole genome shotgun (WGS) entry which is preliminary data.</text>
</comment>
<name>A0A8H6AHH0_9HELO</name>
<sequence length="188" mass="20777">MRFSTLSVATISVALASAQTPADSWPITSRNIGCAFGNVTVTPGKWISPSDVTTQPSIYRTTSIPNANTNTTYMLLMLDLSIPSSDVTTPRNTPPSSPVSPPTPPRASTGGKETTPSHLPLPLRKPQTQSSSTPPTASQRTPRRARATPQTIPTHFISSHSRRIIFQGRKRRMERIMMRRRRRDLIFR</sequence>
<dbReference type="RefSeq" id="XP_037186471.1">
    <property type="nucleotide sequence ID" value="XM_037340828.1"/>
</dbReference>
<feature type="chain" id="PRO_5034270792" evidence="2">
    <location>
        <begin position="19"/>
        <end position="188"/>
    </location>
</feature>
<organism evidence="3 4">
    <name type="scientific">Botrytis fragariae</name>
    <dbReference type="NCBI Taxonomy" id="1964551"/>
    <lineage>
        <taxon>Eukaryota</taxon>
        <taxon>Fungi</taxon>
        <taxon>Dikarya</taxon>
        <taxon>Ascomycota</taxon>
        <taxon>Pezizomycotina</taxon>
        <taxon>Leotiomycetes</taxon>
        <taxon>Helotiales</taxon>
        <taxon>Sclerotiniaceae</taxon>
        <taxon>Botrytis</taxon>
    </lineage>
</organism>
<feature type="signal peptide" evidence="2">
    <location>
        <begin position="1"/>
        <end position="18"/>
    </location>
</feature>
<evidence type="ECO:0000313" key="3">
    <source>
        <dbReference type="EMBL" id="KAF5867522.1"/>
    </source>
</evidence>